<keyword evidence="4 5" id="KW-0472">Membrane</keyword>
<dbReference type="Proteomes" id="UP000469890">
    <property type="component" value="Unassembled WGS sequence"/>
</dbReference>
<feature type="transmembrane region" description="Helical" evidence="5">
    <location>
        <begin position="160"/>
        <end position="181"/>
    </location>
</feature>
<sequence length="339" mass="38434">MNHGPIALNQITSSVSSLDSSSGTQSSNDLHSDSAVTWDNNAIARPYLPWMTRNNSSLAASINSDIHIVKRHVPSGSPRIPIKKWRRWTWHKIWLILMNTLLFVYGLITLILGLCTYFKLYQSALVFLIGEATIVNCVICLLTSLIGFIAIILNNRPLLAVYNLLMWPCLGMIAAIGYTAYRKNKWNIEGKLSYQWHYQLDSVGRANIQANLHCCGYKTFADYHERSNKCYPRTLYPGCKYKYQNLTVNALRITWTVAFSMIPVHLLVLFSALLCSNHVNEKFGKGLPPKLYHVDYKEIMAATPNVSSVSLAFHRDETDLFFLVKTSSQCEGIKTKTNM</sequence>
<comment type="caution">
    <text evidence="6">The sequence shown here is derived from an EMBL/GenBank/DDBJ whole genome shotgun (WGS) entry which is preliminary data.</text>
</comment>
<evidence type="ECO:0000256" key="2">
    <source>
        <dbReference type="ARBA" id="ARBA00022692"/>
    </source>
</evidence>
<feature type="transmembrane region" description="Helical" evidence="5">
    <location>
        <begin position="125"/>
        <end position="153"/>
    </location>
</feature>
<feature type="transmembrane region" description="Helical" evidence="5">
    <location>
        <begin position="253"/>
        <end position="275"/>
    </location>
</feature>
<dbReference type="Pfam" id="PF00335">
    <property type="entry name" value="Tetraspanin"/>
    <property type="match status" value="1"/>
</dbReference>
<protein>
    <submittedName>
        <fullName evidence="6">Tetraspanin Tsp2</fullName>
    </submittedName>
</protein>
<keyword evidence="2 5" id="KW-0812">Transmembrane</keyword>
<evidence type="ECO:0000313" key="7">
    <source>
        <dbReference type="Proteomes" id="UP000469890"/>
    </source>
</evidence>
<dbReference type="GO" id="GO:0016020">
    <property type="term" value="C:membrane"/>
    <property type="evidence" value="ECO:0007669"/>
    <property type="project" value="UniProtKB-SubCell"/>
</dbReference>
<organism evidence="6 7">
    <name type="scientific">Mucor circinelloides f. lusitanicus</name>
    <name type="common">Mucor racemosus var. lusitanicus</name>
    <dbReference type="NCBI Taxonomy" id="29924"/>
    <lineage>
        <taxon>Eukaryota</taxon>
        <taxon>Fungi</taxon>
        <taxon>Fungi incertae sedis</taxon>
        <taxon>Mucoromycota</taxon>
        <taxon>Mucoromycotina</taxon>
        <taxon>Mucoromycetes</taxon>
        <taxon>Mucorales</taxon>
        <taxon>Mucorineae</taxon>
        <taxon>Mucoraceae</taxon>
        <taxon>Mucor</taxon>
    </lineage>
</organism>
<accession>A0A8H4BB96</accession>
<gene>
    <name evidence="6" type="ORF">FB192DRAFT_1310197</name>
</gene>
<name>A0A8H4BB96_MUCCL</name>
<evidence type="ECO:0000313" key="6">
    <source>
        <dbReference type="EMBL" id="KAF1798729.1"/>
    </source>
</evidence>
<dbReference type="AlphaFoldDB" id="A0A8H4BB96"/>
<evidence type="ECO:0000256" key="1">
    <source>
        <dbReference type="ARBA" id="ARBA00004141"/>
    </source>
</evidence>
<comment type="subcellular location">
    <subcellularLocation>
        <location evidence="1">Membrane</location>
        <topology evidence="1">Multi-pass membrane protein</topology>
    </subcellularLocation>
</comment>
<dbReference type="EMBL" id="JAAECE010000007">
    <property type="protein sequence ID" value="KAF1798729.1"/>
    <property type="molecule type" value="Genomic_DNA"/>
</dbReference>
<reference evidence="6 7" key="1">
    <citation type="submission" date="2019-09" db="EMBL/GenBank/DDBJ databases">
        <authorList>
            <consortium name="DOE Joint Genome Institute"/>
            <person name="Mondo S.J."/>
            <person name="Navarro-Mendoza M.I."/>
            <person name="Perez-Arques C."/>
            <person name="Panchal S."/>
            <person name="Nicolas F.E."/>
            <person name="Ganguly P."/>
            <person name="Pangilinan J."/>
            <person name="Grigoriev I."/>
            <person name="Heitman J."/>
            <person name="Sanya K."/>
            <person name="Garre V."/>
        </authorList>
    </citation>
    <scope>NUCLEOTIDE SEQUENCE [LARGE SCALE GENOMIC DNA]</scope>
    <source>
        <strain evidence="6 7">MU402</strain>
    </source>
</reference>
<proteinExistence type="predicted"/>
<feature type="transmembrane region" description="Helical" evidence="5">
    <location>
        <begin position="93"/>
        <end position="119"/>
    </location>
</feature>
<evidence type="ECO:0000256" key="5">
    <source>
        <dbReference type="SAM" id="Phobius"/>
    </source>
</evidence>
<evidence type="ECO:0000256" key="3">
    <source>
        <dbReference type="ARBA" id="ARBA00022989"/>
    </source>
</evidence>
<evidence type="ECO:0000256" key="4">
    <source>
        <dbReference type="ARBA" id="ARBA00023136"/>
    </source>
</evidence>
<keyword evidence="3 5" id="KW-1133">Transmembrane helix</keyword>
<dbReference type="InterPro" id="IPR018499">
    <property type="entry name" value="Tetraspanin/Peripherin"/>
</dbReference>